<reference evidence="15" key="1">
    <citation type="submission" date="2020-08" db="EMBL/GenBank/DDBJ databases">
        <title>Genome public.</title>
        <authorList>
            <person name="Liu C."/>
            <person name="Sun Q."/>
        </authorList>
    </citation>
    <scope>NUCLEOTIDE SEQUENCE</scope>
    <source>
        <strain evidence="15">BX21</strain>
    </source>
</reference>
<dbReference type="Gene3D" id="3.40.1440.60">
    <property type="entry name" value="PriA, 3(prime) DNA-binding domain"/>
    <property type="match status" value="1"/>
</dbReference>
<keyword evidence="1 12" id="KW-0639">Primosome</keyword>
<feature type="binding site" evidence="12">
    <location>
        <position position="529"/>
    </location>
    <ligand>
        <name>Zn(2+)</name>
        <dbReference type="ChEBI" id="CHEBI:29105"/>
        <label>2</label>
    </ligand>
</feature>
<dbReference type="SUPFAM" id="SSF52540">
    <property type="entry name" value="P-loop containing nucleoside triphosphate hydrolases"/>
    <property type="match status" value="1"/>
</dbReference>
<dbReference type="SMART" id="SM00487">
    <property type="entry name" value="DEXDc"/>
    <property type="match status" value="1"/>
</dbReference>
<feature type="binding site" evidence="12">
    <location>
        <position position="560"/>
    </location>
    <ligand>
        <name>Zn(2+)</name>
        <dbReference type="ChEBI" id="CHEBI:29105"/>
        <label>1</label>
    </ligand>
</feature>
<protein>
    <recommendedName>
        <fullName evidence="12">Replication restart protein PriA</fullName>
    </recommendedName>
    <alternativeName>
        <fullName evidence="12">ATP-dependent DNA helicase PriA</fullName>
        <ecNumber evidence="12">5.6.2.4</ecNumber>
    </alternativeName>
    <alternativeName>
        <fullName evidence="12">DNA 3'-5' helicase PriA</fullName>
    </alternativeName>
</protein>
<dbReference type="NCBIfam" id="NF004066">
    <property type="entry name" value="PRK05580.1-3"/>
    <property type="match status" value="1"/>
</dbReference>
<evidence type="ECO:0000256" key="5">
    <source>
        <dbReference type="ARBA" id="ARBA00022801"/>
    </source>
</evidence>
<feature type="binding site" evidence="12">
    <location>
        <position position="520"/>
    </location>
    <ligand>
        <name>Zn(2+)</name>
        <dbReference type="ChEBI" id="CHEBI:29105"/>
        <label>1</label>
    </ligand>
</feature>
<comment type="similarity">
    <text evidence="12">Belongs to the helicase family. PriA subfamily.</text>
</comment>
<dbReference type="FunFam" id="3.40.1440.60:FF:000001">
    <property type="entry name" value="Primosomal protein N"/>
    <property type="match status" value="1"/>
</dbReference>
<dbReference type="InterPro" id="IPR042115">
    <property type="entry name" value="PriA_3primeBD_sf"/>
</dbReference>
<dbReference type="GO" id="GO:0003677">
    <property type="term" value="F:DNA binding"/>
    <property type="evidence" value="ECO:0007669"/>
    <property type="project" value="UniProtKB-UniRule"/>
</dbReference>
<dbReference type="HAMAP" id="MF_00983">
    <property type="entry name" value="PriA"/>
    <property type="match status" value="1"/>
</dbReference>
<comment type="caution">
    <text evidence="15">The sequence shown here is derived from an EMBL/GenBank/DDBJ whole genome shotgun (WGS) entry which is preliminary data.</text>
</comment>
<dbReference type="GO" id="GO:0043138">
    <property type="term" value="F:3'-5' DNA helicase activity"/>
    <property type="evidence" value="ECO:0007669"/>
    <property type="project" value="UniProtKB-EC"/>
</dbReference>
<dbReference type="CDD" id="cd18804">
    <property type="entry name" value="SF2_C_priA"/>
    <property type="match status" value="1"/>
</dbReference>
<dbReference type="InterPro" id="IPR027417">
    <property type="entry name" value="P-loop_NTPase"/>
</dbReference>
<dbReference type="InterPro" id="IPR005259">
    <property type="entry name" value="PriA"/>
</dbReference>
<keyword evidence="9 12" id="KW-0238">DNA-binding</keyword>
<dbReference type="InterPro" id="IPR041222">
    <property type="entry name" value="PriA_3primeBD"/>
</dbReference>
<comment type="catalytic activity">
    <reaction evidence="11 12">
        <text>ATP + H2O = ADP + phosphate + H(+)</text>
        <dbReference type="Rhea" id="RHEA:13065"/>
        <dbReference type="ChEBI" id="CHEBI:15377"/>
        <dbReference type="ChEBI" id="CHEBI:15378"/>
        <dbReference type="ChEBI" id="CHEBI:30616"/>
        <dbReference type="ChEBI" id="CHEBI:43474"/>
        <dbReference type="ChEBI" id="CHEBI:456216"/>
        <dbReference type="EC" id="5.6.2.4"/>
    </reaction>
</comment>
<dbReference type="NCBIfam" id="TIGR00595">
    <property type="entry name" value="priA"/>
    <property type="match status" value="1"/>
</dbReference>
<keyword evidence="4 12" id="KW-0547">Nucleotide-binding</keyword>
<evidence type="ECO:0000259" key="13">
    <source>
        <dbReference type="PROSITE" id="PS51192"/>
    </source>
</evidence>
<comment type="subunit">
    <text evidence="12">Component of the replication restart primosome.</text>
</comment>
<dbReference type="PANTHER" id="PTHR30580">
    <property type="entry name" value="PRIMOSOMAL PROTEIN N"/>
    <property type="match status" value="1"/>
</dbReference>
<sequence>MKYAEVVVDRKASVLDRPFTYEIGYQFENILKEGMRVIVPFGNGNKAIKGFVIKIEDDFTSNFKLKEIIDILDDKPLVSKELIQLGLWIKEEYLSSYMDAFQPILPPGDFKEINTFVELFKTKANTINLNNVEKSIIEYLKDNHAPMLLSKLKEDLNIKNINPILNKLEEDGIIGVNIEIKTTVNKKTEKWVKLNEKYNINEALEIVGTRAKKQIEIANHLYINGESQCTRLIEGLNTSLSTIKALEKRNVIEIYDKEVERNAVKRPIPYYKKHVLTKEQYNAFECILEEYDIKSNKFLIHGVTGSGKTEIYLQLVEEMLKKGKDAIILVPEISLTPQTIDRFMGRFGEKVAVIHSKLSYGERFDQWRRIKTGKAKLVVGARSAIFAPFKNLGLIIIDEEHENTYKSSQNPKYDTIDVAEKRCDLEHAILVLGSATPLIETYYKAQRGEYKLLELKERANKQKLPEILLVDMREELSFGNKSIFSRALYNEIKGNLENNRQTILFLNRRGFSNFVSCRSCGYVVKCTNCDISMTYHKSIDKLRCHYCGATRDVPHVCPQCGSKYIKYFGVGTEQVEITTKKLFPNARIARMDGDTTSLKGSYENILEDMKSGEIDILIGTQMISKGLDFPNVTLVGIIAADTTLNLPDFRSPEKSFQLVTQVAGRAGRGDDLGKVVLQTYNPEHYSIEYAKLQDYNKFYKTEIMLREEFLYPPFVNIISILVYGEDRYNVQHVIKSCYDIIKKESFFINDFNKHFIGPNPAPLEKIKNNYRWQIIIKIENNHMECMKNIIKRVCILNEFNLKLDNVKFSIDVNPLTIL</sequence>
<dbReference type="GO" id="GO:0016787">
    <property type="term" value="F:hydrolase activity"/>
    <property type="evidence" value="ECO:0007669"/>
    <property type="project" value="UniProtKB-KW"/>
</dbReference>
<dbReference type="RefSeq" id="WP_262430093.1">
    <property type="nucleotide sequence ID" value="NZ_JACRTG010000025.1"/>
</dbReference>
<keyword evidence="7 12" id="KW-0862">Zinc</keyword>
<dbReference type="GO" id="GO:0005524">
    <property type="term" value="F:ATP binding"/>
    <property type="evidence" value="ECO:0007669"/>
    <property type="project" value="UniProtKB-UniRule"/>
</dbReference>
<dbReference type="PROSITE" id="PS51192">
    <property type="entry name" value="HELICASE_ATP_BIND_1"/>
    <property type="match status" value="1"/>
</dbReference>
<evidence type="ECO:0000256" key="2">
    <source>
        <dbReference type="ARBA" id="ARBA00022705"/>
    </source>
</evidence>
<feature type="binding site" evidence="12">
    <location>
        <position position="517"/>
    </location>
    <ligand>
        <name>Zn(2+)</name>
        <dbReference type="ChEBI" id="CHEBI:29105"/>
        <label>1</label>
    </ligand>
</feature>
<dbReference type="GO" id="GO:0006302">
    <property type="term" value="P:double-strand break repair"/>
    <property type="evidence" value="ECO:0007669"/>
    <property type="project" value="InterPro"/>
</dbReference>
<dbReference type="GO" id="GO:0006269">
    <property type="term" value="P:DNA replication, synthesis of primer"/>
    <property type="evidence" value="ECO:0007669"/>
    <property type="project" value="UniProtKB-KW"/>
</dbReference>
<dbReference type="InterPro" id="IPR006935">
    <property type="entry name" value="Helicase/UvrB_N"/>
</dbReference>
<feature type="binding site" evidence="12">
    <location>
        <position position="557"/>
    </location>
    <ligand>
        <name>Zn(2+)</name>
        <dbReference type="ChEBI" id="CHEBI:29105"/>
        <label>1</label>
    </ligand>
</feature>
<dbReference type="PANTHER" id="PTHR30580:SF0">
    <property type="entry name" value="PRIMOSOMAL PROTEIN N"/>
    <property type="match status" value="1"/>
</dbReference>
<dbReference type="GO" id="GO:0006270">
    <property type="term" value="P:DNA replication initiation"/>
    <property type="evidence" value="ECO:0007669"/>
    <property type="project" value="TreeGrafter"/>
</dbReference>
<evidence type="ECO:0000256" key="7">
    <source>
        <dbReference type="ARBA" id="ARBA00022833"/>
    </source>
</evidence>
<evidence type="ECO:0000256" key="10">
    <source>
        <dbReference type="ARBA" id="ARBA00023235"/>
    </source>
</evidence>
<feature type="domain" description="Helicase ATP-binding" evidence="13">
    <location>
        <begin position="289"/>
        <end position="455"/>
    </location>
</feature>
<evidence type="ECO:0000256" key="4">
    <source>
        <dbReference type="ARBA" id="ARBA00022741"/>
    </source>
</evidence>
<proteinExistence type="inferred from homology"/>
<feature type="domain" description="Helicase C-terminal" evidence="14">
    <location>
        <begin position="552"/>
        <end position="718"/>
    </location>
</feature>
<keyword evidence="8 12" id="KW-0067">ATP-binding</keyword>
<feature type="binding site" evidence="12">
    <location>
        <position position="526"/>
    </location>
    <ligand>
        <name>Zn(2+)</name>
        <dbReference type="ChEBI" id="CHEBI:29105"/>
        <label>2</label>
    </ligand>
</feature>
<dbReference type="CDD" id="cd17929">
    <property type="entry name" value="DEXHc_priA"/>
    <property type="match status" value="1"/>
</dbReference>
<gene>
    <name evidence="12 15" type="primary">priA</name>
    <name evidence="15" type="ORF">H8707_10395</name>
</gene>
<keyword evidence="16" id="KW-1185">Reference proteome</keyword>
<dbReference type="Pfam" id="PF18074">
    <property type="entry name" value="PriA_C"/>
    <property type="match status" value="1"/>
</dbReference>
<dbReference type="Pfam" id="PF00271">
    <property type="entry name" value="Helicase_C"/>
    <property type="match status" value="1"/>
</dbReference>
<dbReference type="Pfam" id="PF04851">
    <property type="entry name" value="ResIII"/>
    <property type="match status" value="1"/>
</dbReference>
<dbReference type="GO" id="GO:0006310">
    <property type="term" value="P:DNA recombination"/>
    <property type="evidence" value="ECO:0007669"/>
    <property type="project" value="InterPro"/>
</dbReference>
<evidence type="ECO:0000256" key="6">
    <source>
        <dbReference type="ARBA" id="ARBA00022806"/>
    </source>
</evidence>
<dbReference type="InterPro" id="IPR040498">
    <property type="entry name" value="PriA_CRR"/>
</dbReference>
<dbReference type="Gene3D" id="3.40.50.300">
    <property type="entry name" value="P-loop containing nucleotide triphosphate hydrolases"/>
    <property type="match status" value="2"/>
</dbReference>
<dbReference type="GO" id="GO:1990077">
    <property type="term" value="C:primosome complex"/>
    <property type="evidence" value="ECO:0007669"/>
    <property type="project" value="UniProtKB-UniRule"/>
</dbReference>
<dbReference type="Pfam" id="PF18319">
    <property type="entry name" value="Zn_ribbon_PriA"/>
    <property type="match status" value="1"/>
</dbReference>
<dbReference type="Proteomes" id="UP000601171">
    <property type="component" value="Unassembled WGS sequence"/>
</dbReference>
<evidence type="ECO:0000256" key="12">
    <source>
        <dbReference type="HAMAP-Rule" id="MF_00983"/>
    </source>
</evidence>
<dbReference type="FunFam" id="3.40.50.300:FF:000489">
    <property type="entry name" value="Primosome assembly protein PriA"/>
    <property type="match status" value="1"/>
</dbReference>
<keyword evidence="5 12" id="KW-0378">Hydrolase</keyword>
<dbReference type="GO" id="GO:0008270">
    <property type="term" value="F:zinc ion binding"/>
    <property type="evidence" value="ECO:0007669"/>
    <property type="project" value="UniProtKB-UniRule"/>
</dbReference>
<comment type="function">
    <text evidence="12">Initiates the restart of stalled replication forks, which reloads the replicative helicase on sites other than the origin of replication. Recognizes and binds to abandoned replication forks and remodels them to uncover a helicase loading site. Promotes assembly of the primosome at these replication forks.</text>
</comment>
<keyword evidence="2 12" id="KW-0235">DNA replication</keyword>
<keyword evidence="10 12" id="KW-0413">Isomerase</keyword>
<keyword evidence="6 12" id="KW-0347">Helicase</keyword>
<keyword evidence="3 12" id="KW-0479">Metal-binding</keyword>
<organism evidence="15 16">
    <name type="scientific">Paratissierella segnis</name>
    <dbReference type="NCBI Taxonomy" id="2763679"/>
    <lineage>
        <taxon>Bacteria</taxon>
        <taxon>Bacillati</taxon>
        <taxon>Bacillota</taxon>
        <taxon>Tissierellia</taxon>
        <taxon>Tissierellales</taxon>
        <taxon>Tissierellaceae</taxon>
        <taxon>Paratissierella</taxon>
    </lineage>
</organism>
<evidence type="ECO:0000259" key="14">
    <source>
        <dbReference type="PROSITE" id="PS51194"/>
    </source>
</evidence>
<comment type="catalytic activity">
    <reaction evidence="12">
        <text>Couples ATP hydrolysis with the unwinding of duplex DNA by translocating in the 3'-5' direction.</text>
        <dbReference type="EC" id="5.6.2.4"/>
    </reaction>
</comment>
<dbReference type="PROSITE" id="PS51194">
    <property type="entry name" value="HELICASE_CTER"/>
    <property type="match status" value="1"/>
</dbReference>
<dbReference type="InterPro" id="IPR001650">
    <property type="entry name" value="Helicase_C-like"/>
</dbReference>
<dbReference type="SMART" id="SM00490">
    <property type="entry name" value="HELICc"/>
    <property type="match status" value="1"/>
</dbReference>
<feature type="binding site" evidence="12">
    <location>
        <position position="544"/>
    </location>
    <ligand>
        <name>Zn(2+)</name>
        <dbReference type="ChEBI" id="CHEBI:29105"/>
        <label>2</label>
    </ligand>
</feature>
<evidence type="ECO:0000256" key="9">
    <source>
        <dbReference type="ARBA" id="ARBA00023125"/>
    </source>
</evidence>
<evidence type="ECO:0000313" key="16">
    <source>
        <dbReference type="Proteomes" id="UP000601171"/>
    </source>
</evidence>
<comment type="cofactor">
    <cofactor evidence="12">
        <name>Zn(2+)</name>
        <dbReference type="ChEBI" id="CHEBI:29105"/>
    </cofactor>
    <text evidence="12">Binds 2 zinc ions per subunit.</text>
</comment>
<evidence type="ECO:0000256" key="1">
    <source>
        <dbReference type="ARBA" id="ARBA00022515"/>
    </source>
</evidence>
<evidence type="ECO:0000256" key="11">
    <source>
        <dbReference type="ARBA" id="ARBA00048988"/>
    </source>
</evidence>
<feature type="binding site" evidence="12">
    <location>
        <position position="547"/>
    </location>
    <ligand>
        <name>Zn(2+)</name>
        <dbReference type="ChEBI" id="CHEBI:29105"/>
        <label>2</label>
    </ligand>
</feature>
<dbReference type="AlphaFoldDB" id="A0A926EW10"/>
<dbReference type="InterPro" id="IPR014001">
    <property type="entry name" value="Helicase_ATP-bd"/>
</dbReference>
<evidence type="ECO:0000256" key="8">
    <source>
        <dbReference type="ARBA" id="ARBA00022840"/>
    </source>
</evidence>
<dbReference type="EMBL" id="JACRTG010000025">
    <property type="protein sequence ID" value="MBC8588636.1"/>
    <property type="molecule type" value="Genomic_DNA"/>
</dbReference>
<dbReference type="EC" id="5.6.2.4" evidence="12"/>
<evidence type="ECO:0000313" key="15">
    <source>
        <dbReference type="EMBL" id="MBC8588636.1"/>
    </source>
</evidence>
<accession>A0A926EW10</accession>
<evidence type="ECO:0000256" key="3">
    <source>
        <dbReference type="ARBA" id="ARBA00022723"/>
    </source>
</evidence>
<dbReference type="Pfam" id="PF17764">
    <property type="entry name" value="PriA_3primeBD"/>
    <property type="match status" value="1"/>
</dbReference>
<dbReference type="InterPro" id="IPR041236">
    <property type="entry name" value="PriA_C"/>
</dbReference>
<name>A0A926EW10_9FIRM</name>